<dbReference type="Gene3D" id="3.40.50.300">
    <property type="entry name" value="P-loop containing nucleotide triphosphate hydrolases"/>
    <property type="match status" value="1"/>
</dbReference>
<comment type="similarity">
    <text evidence="2">Belongs to the ABC transporter superfamily.</text>
</comment>
<evidence type="ECO:0000256" key="2">
    <source>
        <dbReference type="ARBA" id="ARBA00005417"/>
    </source>
</evidence>
<dbReference type="SUPFAM" id="SSF52540">
    <property type="entry name" value="P-loop containing nucleoside triphosphate hydrolases"/>
    <property type="match status" value="1"/>
</dbReference>
<evidence type="ECO:0000259" key="9">
    <source>
        <dbReference type="PROSITE" id="PS50893"/>
    </source>
</evidence>
<dbReference type="InterPro" id="IPR027417">
    <property type="entry name" value="P-loop_NTPase"/>
</dbReference>
<dbReference type="Proteomes" id="UP001205357">
    <property type="component" value="Unassembled WGS sequence"/>
</dbReference>
<comment type="caution">
    <text evidence="10">The sequence shown here is derived from an EMBL/GenBank/DDBJ whole genome shotgun (WGS) entry which is preliminary data.</text>
</comment>
<dbReference type="InterPro" id="IPR003439">
    <property type="entry name" value="ABC_transporter-like_ATP-bd"/>
</dbReference>
<dbReference type="EMBL" id="JALIGE010000076">
    <property type="protein sequence ID" value="MCS2163897.1"/>
    <property type="molecule type" value="Genomic_DNA"/>
</dbReference>
<evidence type="ECO:0000256" key="3">
    <source>
        <dbReference type="ARBA" id="ARBA00022448"/>
    </source>
</evidence>
<comment type="subcellular location">
    <subcellularLocation>
        <location evidence="1">Cell inner membrane</location>
        <topology evidence="1">Peripheral membrane protein</topology>
    </subcellularLocation>
</comment>
<dbReference type="GO" id="GO:0005524">
    <property type="term" value="F:ATP binding"/>
    <property type="evidence" value="ECO:0007669"/>
    <property type="project" value="UniProtKB-KW"/>
</dbReference>
<dbReference type="SMART" id="SM00382">
    <property type="entry name" value="AAA"/>
    <property type="match status" value="1"/>
</dbReference>
<keyword evidence="6 10" id="KW-0067">ATP-binding</keyword>
<feature type="domain" description="ABC transporter" evidence="9">
    <location>
        <begin position="24"/>
        <end position="259"/>
    </location>
</feature>
<evidence type="ECO:0000256" key="8">
    <source>
        <dbReference type="ARBA" id="ARBA00023136"/>
    </source>
</evidence>
<dbReference type="PANTHER" id="PTHR43166">
    <property type="entry name" value="AMINO ACID IMPORT ATP-BINDING PROTEIN"/>
    <property type="match status" value="1"/>
</dbReference>
<dbReference type="InterPro" id="IPR030679">
    <property type="entry name" value="ABC_ATPase_HisP-typ"/>
</dbReference>
<dbReference type="PROSITE" id="PS50893">
    <property type="entry name" value="ABC_TRANSPORTER_2"/>
    <property type="match status" value="1"/>
</dbReference>
<evidence type="ECO:0000313" key="11">
    <source>
        <dbReference type="Proteomes" id="UP001205357"/>
    </source>
</evidence>
<keyword evidence="5" id="KW-0547">Nucleotide-binding</keyword>
<evidence type="ECO:0000313" key="10">
    <source>
        <dbReference type="EMBL" id="MCS2163897.1"/>
    </source>
</evidence>
<gene>
    <name evidence="10" type="ORF">MUU47_22745</name>
</gene>
<evidence type="ECO:0000256" key="1">
    <source>
        <dbReference type="ARBA" id="ARBA00004417"/>
    </source>
</evidence>
<dbReference type="InterPro" id="IPR017871">
    <property type="entry name" value="ABC_transporter-like_CS"/>
</dbReference>
<evidence type="ECO:0000256" key="7">
    <source>
        <dbReference type="ARBA" id="ARBA00022970"/>
    </source>
</evidence>
<dbReference type="Pfam" id="PF00005">
    <property type="entry name" value="ABC_tran"/>
    <property type="match status" value="1"/>
</dbReference>
<dbReference type="PROSITE" id="PS00211">
    <property type="entry name" value="ABC_TRANSPORTER_1"/>
    <property type="match status" value="1"/>
</dbReference>
<keyword evidence="4" id="KW-1003">Cell membrane</keyword>
<dbReference type="PANTHER" id="PTHR43166:SF9">
    <property type="entry name" value="GLUTAMATE_ASPARTATE IMPORT ATP-BINDING PROTEIN GLTL"/>
    <property type="match status" value="1"/>
</dbReference>
<keyword evidence="8" id="KW-0472">Membrane</keyword>
<sequence>MLSGLFSRSAAQAAEPYRLLQASVEFRNAGKSWGSNQVLRAINFTIAPGEVVAILGPSGSGKSTLIRLINQLETLSEGDILIDNRPTRQLRGAALRQLRSRIGFVFQQFNLYAHLSALQNITLALKTVHRLSEADATARARALLARVGLAEKADHYPSQLSGGQQQRVAIARALASDPQIILFDEPTSALDPETIGEVLQVMKQLAHSGITMVVVTHEMQFAREIADRVVFIDGGEILEIATPQTFFTRPEHERARRFLNKVLDPLYTEDTHHADF</sequence>
<keyword evidence="3" id="KW-0813">Transport</keyword>
<proteinExistence type="inferred from homology"/>
<name>A0ABT2E7M2_9ENTR</name>
<accession>A0ABT2E7M2</accession>
<keyword evidence="11" id="KW-1185">Reference proteome</keyword>
<dbReference type="RefSeq" id="WP_258990426.1">
    <property type="nucleotide sequence ID" value="NZ_JALIGE010000076.1"/>
</dbReference>
<keyword evidence="7" id="KW-0029">Amino-acid transport</keyword>
<reference evidence="10 11" key="1">
    <citation type="submission" date="2022-04" db="EMBL/GenBank/DDBJ databases">
        <title>Proposal of a three novel species of Scandinavium, Scandinavium hiltneri, Scandinavium manionii, Scandinavium tedordense.</title>
        <authorList>
            <person name="Maddock D.W."/>
            <person name="Brady C.L."/>
            <person name="Denman S."/>
            <person name="Arnold D."/>
        </authorList>
    </citation>
    <scope>NUCLEOTIDE SEQUENCE [LARGE SCALE GENOMIC DNA]</scope>
    <source>
        <strain evidence="10 11">H11S7</strain>
    </source>
</reference>
<evidence type="ECO:0000256" key="4">
    <source>
        <dbReference type="ARBA" id="ARBA00022475"/>
    </source>
</evidence>
<dbReference type="PIRSF" id="PIRSF039085">
    <property type="entry name" value="ABC_ATPase_HisP"/>
    <property type="match status" value="1"/>
</dbReference>
<evidence type="ECO:0000256" key="6">
    <source>
        <dbReference type="ARBA" id="ARBA00022840"/>
    </source>
</evidence>
<dbReference type="InterPro" id="IPR050086">
    <property type="entry name" value="MetN_ABC_transporter-like"/>
</dbReference>
<dbReference type="CDD" id="cd03262">
    <property type="entry name" value="ABC_HisP_GlnQ"/>
    <property type="match status" value="1"/>
</dbReference>
<dbReference type="InterPro" id="IPR003593">
    <property type="entry name" value="AAA+_ATPase"/>
</dbReference>
<organism evidence="10 11">
    <name type="scientific">Scandinavium hiltneri</name>
    <dbReference type="NCBI Taxonomy" id="2926519"/>
    <lineage>
        <taxon>Bacteria</taxon>
        <taxon>Pseudomonadati</taxon>
        <taxon>Pseudomonadota</taxon>
        <taxon>Gammaproteobacteria</taxon>
        <taxon>Enterobacterales</taxon>
        <taxon>Enterobacteriaceae</taxon>
        <taxon>Scandinavium</taxon>
    </lineage>
</organism>
<protein>
    <submittedName>
        <fullName evidence="10">Amino acid ABC transporter ATP-binding protein</fullName>
    </submittedName>
</protein>
<evidence type="ECO:0000256" key="5">
    <source>
        <dbReference type="ARBA" id="ARBA00022741"/>
    </source>
</evidence>